<reference evidence="2" key="1">
    <citation type="submission" date="2016-10" db="EMBL/GenBank/DDBJ databases">
        <authorList>
            <person name="Varghese N."/>
            <person name="Submissions S."/>
        </authorList>
    </citation>
    <scope>NUCLEOTIDE SEQUENCE [LARGE SCALE GENOMIC DNA]</scope>
    <source>
        <strain evidence="2">DSM 16471</strain>
    </source>
</reference>
<accession>A0A1H7L687</accession>
<name>A0A1H7L687_9FLAO</name>
<organism evidence="1 2">
    <name type="scientific">Maribacter orientalis</name>
    <dbReference type="NCBI Taxonomy" id="228957"/>
    <lineage>
        <taxon>Bacteria</taxon>
        <taxon>Pseudomonadati</taxon>
        <taxon>Bacteroidota</taxon>
        <taxon>Flavobacteriia</taxon>
        <taxon>Flavobacteriales</taxon>
        <taxon>Flavobacteriaceae</taxon>
        <taxon>Maribacter</taxon>
    </lineage>
</organism>
<proteinExistence type="predicted"/>
<sequence>MFSIERGIDIVILLKKHMRSRNKKAYSMKCAKSKISVLFDHIEIRSSEDSFGKTSVLRTFSKIKAPISLMG</sequence>
<dbReference type="AlphaFoldDB" id="A0A1H7L687"/>
<evidence type="ECO:0000313" key="1">
    <source>
        <dbReference type="EMBL" id="SEK93757.1"/>
    </source>
</evidence>
<dbReference type="EMBL" id="FNZN01000002">
    <property type="protein sequence ID" value="SEK93757.1"/>
    <property type="molecule type" value="Genomic_DNA"/>
</dbReference>
<keyword evidence="2" id="KW-1185">Reference proteome</keyword>
<dbReference type="Proteomes" id="UP000198990">
    <property type="component" value="Unassembled WGS sequence"/>
</dbReference>
<protein>
    <submittedName>
        <fullName evidence="1">Uncharacterized protein</fullName>
    </submittedName>
</protein>
<evidence type="ECO:0000313" key="2">
    <source>
        <dbReference type="Proteomes" id="UP000198990"/>
    </source>
</evidence>
<gene>
    <name evidence="1" type="ORF">SAMN04488008_102472</name>
</gene>